<gene>
    <name evidence="2" type="primary">TAF12_1</name>
    <name evidence="2" type="ORF">CK203_009557</name>
</gene>
<proteinExistence type="predicted"/>
<dbReference type="AlphaFoldDB" id="A0A438JSL0"/>
<dbReference type="InterPro" id="IPR037794">
    <property type="entry name" value="TAF12"/>
</dbReference>
<dbReference type="PANTHER" id="PTHR12264">
    <property type="entry name" value="TRANSCRIPTION INITIATION FACTOR TFIID SUBUNIT 12"/>
    <property type="match status" value="1"/>
</dbReference>
<evidence type="ECO:0000313" key="2">
    <source>
        <dbReference type="EMBL" id="RVX11944.1"/>
    </source>
</evidence>
<keyword evidence="2" id="KW-0648">Protein biosynthesis</keyword>
<dbReference type="EMBL" id="QGNW01000029">
    <property type="protein sequence ID" value="RVX11944.1"/>
    <property type="molecule type" value="Genomic_DNA"/>
</dbReference>
<feature type="compositionally biased region" description="Polar residues" evidence="1">
    <location>
        <begin position="1"/>
        <end position="10"/>
    </location>
</feature>
<dbReference type="PANTHER" id="PTHR12264:SF21">
    <property type="entry name" value="TRANSCRIPTION INITIATION FACTOR TFIID SUBUNIT 12"/>
    <property type="match status" value="1"/>
</dbReference>
<feature type="compositionally biased region" description="Low complexity" evidence="1">
    <location>
        <begin position="108"/>
        <end position="137"/>
    </location>
</feature>
<feature type="compositionally biased region" description="Polar residues" evidence="1">
    <location>
        <begin position="98"/>
        <end position="107"/>
    </location>
</feature>
<evidence type="ECO:0000313" key="3">
    <source>
        <dbReference type="Proteomes" id="UP000288805"/>
    </source>
</evidence>
<protein>
    <submittedName>
        <fullName evidence="2">Transcription initiation factor TFIID subunit 12</fullName>
    </submittedName>
</protein>
<name>A0A438JSL0_VITVI</name>
<dbReference type="GO" id="GO:0005669">
    <property type="term" value="C:transcription factor TFIID complex"/>
    <property type="evidence" value="ECO:0007669"/>
    <property type="project" value="InterPro"/>
</dbReference>
<feature type="compositionally biased region" description="Pro residues" evidence="1">
    <location>
        <begin position="14"/>
        <end position="58"/>
    </location>
</feature>
<dbReference type="GO" id="GO:0000124">
    <property type="term" value="C:SAGA complex"/>
    <property type="evidence" value="ECO:0007669"/>
    <property type="project" value="InterPro"/>
</dbReference>
<reference evidence="2 3" key="1">
    <citation type="journal article" date="2018" name="PLoS Genet.">
        <title>Population sequencing reveals clonal diversity and ancestral inbreeding in the grapevine cultivar Chardonnay.</title>
        <authorList>
            <person name="Roach M.J."/>
            <person name="Johnson D.L."/>
            <person name="Bohlmann J."/>
            <person name="van Vuuren H.J."/>
            <person name="Jones S.J."/>
            <person name="Pretorius I.S."/>
            <person name="Schmidt S.A."/>
            <person name="Borneman A.R."/>
        </authorList>
    </citation>
    <scope>NUCLEOTIDE SEQUENCE [LARGE SCALE GENOMIC DNA]</scope>
    <source>
        <strain evidence="3">cv. Chardonnay</strain>
        <tissue evidence="2">Leaf</tissue>
    </source>
</reference>
<feature type="region of interest" description="Disordered" evidence="1">
    <location>
        <begin position="211"/>
        <end position="241"/>
    </location>
</feature>
<comment type="caution">
    <text evidence="2">The sequence shown here is derived from an EMBL/GenBank/DDBJ whole genome shotgun (WGS) entry which is preliminary data.</text>
</comment>
<feature type="compositionally biased region" description="Low complexity" evidence="1">
    <location>
        <begin position="75"/>
        <end position="89"/>
    </location>
</feature>
<organism evidence="2 3">
    <name type="scientific">Vitis vinifera</name>
    <name type="common">Grape</name>
    <dbReference type="NCBI Taxonomy" id="29760"/>
    <lineage>
        <taxon>Eukaryota</taxon>
        <taxon>Viridiplantae</taxon>
        <taxon>Streptophyta</taxon>
        <taxon>Embryophyta</taxon>
        <taxon>Tracheophyta</taxon>
        <taxon>Spermatophyta</taxon>
        <taxon>Magnoliopsida</taxon>
        <taxon>eudicotyledons</taxon>
        <taxon>Gunneridae</taxon>
        <taxon>Pentapetalae</taxon>
        <taxon>rosids</taxon>
        <taxon>Vitales</taxon>
        <taxon>Vitaceae</taxon>
        <taxon>Viteae</taxon>
        <taxon>Vitis</taxon>
    </lineage>
</organism>
<sequence>MEQQTSSTAQPSEAPQPPSTLPPPSSVPPPSSTIPSSPNPNPNSNPNPNPNPTTPIPSPNHNINPSSTPKPPVSVNPQPQQQQSLQNSQTRPPVHRPWQQQSHFQHFSSNLSSSSSSSSTPSLSTSTSSSAVSAPPSQRVGLPLVFLLGNPLHFRLSTRQRSASNTAGWVGALSMCPNRLPTPTRPSYDTVRPSIQGSQGMGMMGTLGSGSQMRPGGISAHHQQRPVQSSLRPQSTVNNQSPATQIYGPQMHLVPCLVPVSRGLTLPNLETLTEGSLVGPALGLLPNGH</sequence>
<dbReference type="Proteomes" id="UP000288805">
    <property type="component" value="Unassembled WGS sequence"/>
</dbReference>
<evidence type="ECO:0000256" key="1">
    <source>
        <dbReference type="SAM" id="MobiDB-lite"/>
    </source>
</evidence>
<keyword evidence="2" id="KW-0396">Initiation factor</keyword>
<accession>A0A438JSL0</accession>
<dbReference type="GO" id="GO:0003743">
    <property type="term" value="F:translation initiation factor activity"/>
    <property type="evidence" value="ECO:0007669"/>
    <property type="project" value="UniProtKB-KW"/>
</dbReference>
<feature type="region of interest" description="Disordered" evidence="1">
    <location>
        <begin position="1"/>
        <end position="137"/>
    </location>
</feature>
<feature type="compositionally biased region" description="Polar residues" evidence="1">
    <location>
        <begin position="225"/>
        <end position="241"/>
    </location>
</feature>